<reference evidence="3" key="1">
    <citation type="submission" date="2020-03" db="EMBL/GenBank/DDBJ databases">
        <title>The deep terrestrial virosphere.</title>
        <authorList>
            <person name="Holmfeldt K."/>
            <person name="Nilsson E."/>
            <person name="Simone D."/>
            <person name="Lopez-Fernandez M."/>
            <person name="Wu X."/>
            <person name="de Brujin I."/>
            <person name="Lundin D."/>
            <person name="Andersson A."/>
            <person name="Bertilsson S."/>
            <person name="Dopson M."/>
        </authorList>
    </citation>
    <scope>NUCLEOTIDE SEQUENCE</scope>
    <source>
        <strain evidence="3">TM448A01898</strain>
        <strain evidence="4">TM448B01885</strain>
    </source>
</reference>
<evidence type="ECO:0000256" key="1">
    <source>
        <dbReference type="SAM" id="MobiDB-lite"/>
    </source>
</evidence>
<gene>
    <name evidence="3" type="ORF">TM448A01898_0007</name>
    <name evidence="4" type="ORF">TM448B01885_0019</name>
</gene>
<organism evidence="3">
    <name type="scientific">viral metagenome</name>
    <dbReference type="NCBI Taxonomy" id="1070528"/>
    <lineage>
        <taxon>unclassified sequences</taxon>
        <taxon>metagenomes</taxon>
        <taxon>organismal metagenomes</taxon>
    </lineage>
</organism>
<proteinExistence type="predicted"/>
<sequence length="227" mass="27121">MKDALYFSHDCNARNDVKILMLRQKFGWEGYGLFWALIEAMAEASEYQLDNTVITAISFNYNTDYNKLKSIIEYCCEIKLFKEENDVFWSESLKRRMELKVAISEQKSRAGKIGMAKRWGKDNTDITEDNNKRNKRNKTNNDKEVFESFRKIYPGIKRGLNTEFKDFQKHKDWQDVLPTLITIINNQISNCKRLKMQKEFVPEWKHLTTWLNKRCWEEEIETKGQVF</sequence>
<feature type="domain" description="Lin1244/Lin1753-like N-terminal" evidence="2">
    <location>
        <begin position="6"/>
        <end position="92"/>
    </location>
</feature>
<dbReference type="AlphaFoldDB" id="A0A6H1ZS87"/>
<feature type="region of interest" description="Disordered" evidence="1">
    <location>
        <begin position="121"/>
        <end position="140"/>
    </location>
</feature>
<dbReference type="EMBL" id="MT144838">
    <property type="protein sequence ID" value="QJI00249.1"/>
    <property type="molecule type" value="Genomic_DNA"/>
</dbReference>
<accession>A0A6H1ZS87</accession>
<dbReference type="InterPro" id="IPR025400">
    <property type="entry name" value="Lin1244/Lin1753-like_N"/>
</dbReference>
<evidence type="ECO:0000313" key="3">
    <source>
        <dbReference type="EMBL" id="QJA50793.1"/>
    </source>
</evidence>
<name>A0A6H1ZS87_9ZZZZ</name>
<evidence type="ECO:0000259" key="2">
    <source>
        <dbReference type="Pfam" id="PF14297"/>
    </source>
</evidence>
<feature type="compositionally biased region" description="Basic and acidic residues" evidence="1">
    <location>
        <begin position="121"/>
        <end position="132"/>
    </location>
</feature>
<dbReference type="EMBL" id="MT144218">
    <property type="protein sequence ID" value="QJA50793.1"/>
    <property type="molecule type" value="Genomic_DNA"/>
</dbReference>
<protein>
    <recommendedName>
        <fullName evidence="2">Lin1244/Lin1753-like N-terminal domain-containing protein</fullName>
    </recommendedName>
</protein>
<dbReference type="Pfam" id="PF14297">
    <property type="entry name" value="Lin1244_N"/>
    <property type="match status" value="1"/>
</dbReference>
<evidence type="ECO:0000313" key="4">
    <source>
        <dbReference type="EMBL" id="QJI00249.1"/>
    </source>
</evidence>